<sequence length="573" mass="64103">GSRSTSPASRFPVRVPPRSQISSRVKVQVDESEDHASVSSDSFRFETMELATALSCCGSSSTTEKKEGLKALFTIISSDKQINVMDLKKIVERLNPLIGEGAHKLLQPLADTVIALVRRYHEELNDWLNLLIPKLIAKCSTDVLPSNLEKYRIMMEAVRTSFDPEKQLHAVCKFIRDPVRNNVNVKIKHGLLMYLHDLMRGMDSAPSMNQSEVRQAVSKIFQWIDDPKNVCLISISEKVVCDMFHLNASDFTSMLATFPNDLKDRLQTIVRKNSFCLSTSNGINANEAHAGILETTAQINDFVDRRASLPVSSPRSSPQLTNGAVRSPYNGVLLRRSSREDQNGSLSGYILDPQGFANDPEQQEELITKIGEELSFHNQRSEERQRAMSVLSQITRDNLFSLWDKHFKMIFLLLIETLKDNDENIRRMAFAQASRFNEFAEMALMRVLDACTDESKLVVTAAEECGGVLATHVSSATCRRVLLAIIKSDVGEPKIHIAIKLLTKVIESLSAAELELILDEVAPPIVDTYNYVSSSIRKESVVCLVAMIMLVGDELMAPYLSELNKGKVNFFFA</sequence>
<dbReference type="PANTHER" id="PTHR21567">
    <property type="entry name" value="CLASP"/>
    <property type="match status" value="1"/>
</dbReference>
<keyword evidence="2" id="KW-1185">Reference proteome</keyword>
<dbReference type="GO" id="GO:0005881">
    <property type="term" value="C:cytoplasmic microtubule"/>
    <property type="evidence" value="ECO:0007669"/>
    <property type="project" value="TreeGrafter"/>
</dbReference>
<evidence type="ECO:0000313" key="1">
    <source>
        <dbReference type="EMBL" id="VDP12946.1"/>
    </source>
</evidence>
<dbReference type="EMBL" id="UZAJ01040051">
    <property type="protein sequence ID" value="VDP12946.1"/>
    <property type="molecule type" value="Genomic_DNA"/>
</dbReference>
<dbReference type="Gene3D" id="1.25.10.10">
    <property type="entry name" value="Leucine-rich Repeat Variant"/>
    <property type="match status" value="2"/>
</dbReference>
<dbReference type="GO" id="GO:0045180">
    <property type="term" value="C:basal cortex"/>
    <property type="evidence" value="ECO:0007669"/>
    <property type="project" value="TreeGrafter"/>
</dbReference>
<organism evidence="3">
    <name type="scientific">Onchocerca flexuosa</name>
    <dbReference type="NCBI Taxonomy" id="387005"/>
    <lineage>
        <taxon>Eukaryota</taxon>
        <taxon>Metazoa</taxon>
        <taxon>Ecdysozoa</taxon>
        <taxon>Nematoda</taxon>
        <taxon>Chromadorea</taxon>
        <taxon>Rhabditida</taxon>
        <taxon>Spirurina</taxon>
        <taxon>Spiruromorpha</taxon>
        <taxon>Filarioidea</taxon>
        <taxon>Onchocercidae</taxon>
        <taxon>Onchocerca</taxon>
    </lineage>
</organism>
<dbReference type="PANTHER" id="PTHR21567:SF9">
    <property type="entry name" value="CLIP-ASSOCIATING PROTEIN"/>
    <property type="match status" value="1"/>
</dbReference>
<dbReference type="InterPro" id="IPR011989">
    <property type="entry name" value="ARM-like"/>
</dbReference>
<dbReference type="GO" id="GO:0005815">
    <property type="term" value="C:microtubule organizing center"/>
    <property type="evidence" value="ECO:0007669"/>
    <property type="project" value="TreeGrafter"/>
</dbReference>
<proteinExistence type="predicted"/>
<dbReference type="GO" id="GO:0005876">
    <property type="term" value="C:spindle microtubule"/>
    <property type="evidence" value="ECO:0007669"/>
    <property type="project" value="TreeGrafter"/>
</dbReference>
<gene>
    <name evidence="1" type="ORF">OFLC_LOCUS13115</name>
</gene>
<dbReference type="Proteomes" id="UP000267606">
    <property type="component" value="Unassembled WGS sequence"/>
</dbReference>
<dbReference type="InterPro" id="IPR016024">
    <property type="entry name" value="ARM-type_fold"/>
</dbReference>
<dbReference type="GO" id="GO:0090307">
    <property type="term" value="P:mitotic spindle assembly"/>
    <property type="evidence" value="ECO:0007669"/>
    <property type="project" value="TreeGrafter"/>
</dbReference>
<reference evidence="1 2" key="2">
    <citation type="submission" date="2018-11" db="EMBL/GenBank/DDBJ databases">
        <authorList>
            <consortium name="Pathogen Informatics"/>
        </authorList>
    </citation>
    <scope>NUCLEOTIDE SEQUENCE [LARGE SCALE GENOMIC DNA]</scope>
</reference>
<dbReference type="SUPFAM" id="SSF48371">
    <property type="entry name" value="ARM repeat"/>
    <property type="match status" value="1"/>
</dbReference>
<dbReference type="STRING" id="387005.A0A183I053"/>
<protein>
    <submittedName>
        <fullName evidence="3">TOG domain-containing protein</fullName>
    </submittedName>
</protein>
<dbReference type="WBParaSite" id="OFLC_0001311601-mRNA-1">
    <property type="protein sequence ID" value="OFLC_0001311601-mRNA-1"/>
    <property type="gene ID" value="OFLC_0001311601"/>
</dbReference>
<evidence type="ECO:0000313" key="3">
    <source>
        <dbReference type="WBParaSite" id="OFLC_0001311601-mRNA-1"/>
    </source>
</evidence>
<reference evidence="3" key="1">
    <citation type="submission" date="2016-06" db="UniProtKB">
        <authorList>
            <consortium name="WormBaseParasite"/>
        </authorList>
    </citation>
    <scope>IDENTIFICATION</scope>
</reference>
<name>A0A183I053_9BILA</name>
<evidence type="ECO:0000313" key="2">
    <source>
        <dbReference type="Proteomes" id="UP000267606"/>
    </source>
</evidence>
<dbReference type="GO" id="GO:0040001">
    <property type="term" value="P:establishment of mitotic spindle localization"/>
    <property type="evidence" value="ECO:0007669"/>
    <property type="project" value="TreeGrafter"/>
</dbReference>
<dbReference type="AlphaFoldDB" id="A0A183I053"/>
<dbReference type="GO" id="GO:0000776">
    <property type="term" value="C:kinetochore"/>
    <property type="evidence" value="ECO:0007669"/>
    <property type="project" value="TreeGrafter"/>
</dbReference>
<dbReference type="GO" id="GO:0072686">
    <property type="term" value="C:mitotic spindle"/>
    <property type="evidence" value="ECO:0007669"/>
    <property type="project" value="TreeGrafter"/>
</dbReference>
<dbReference type="GO" id="GO:0008017">
    <property type="term" value="F:microtubule binding"/>
    <property type="evidence" value="ECO:0007669"/>
    <property type="project" value="TreeGrafter"/>
</dbReference>
<accession>A0A183I053</accession>